<name>A0A8E2AV90_9APHY</name>
<evidence type="ECO:0000313" key="1">
    <source>
        <dbReference type="EMBL" id="OCH88709.1"/>
    </source>
</evidence>
<dbReference type="Gene3D" id="1.20.930.20">
    <property type="entry name" value="Adaptor protein Cbl, N-terminal domain"/>
    <property type="match status" value="1"/>
</dbReference>
<dbReference type="GO" id="GO:0007166">
    <property type="term" value="P:cell surface receptor signaling pathway"/>
    <property type="evidence" value="ECO:0007669"/>
    <property type="project" value="InterPro"/>
</dbReference>
<accession>A0A8E2AV90</accession>
<dbReference type="CDD" id="cd21037">
    <property type="entry name" value="MLKL_NTD"/>
    <property type="match status" value="1"/>
</dbReference>
<reference evidence="1 2" key="1">
    <citation type="submission" date="2016-07" db="EMBL/GenBank/DDBJ databases">
        <title>Draft genome of the white-rot fungus Obba rivulosa 3A-2.</title>
        <authorList>
            <consortium name="DOE Joint Genome Institute"/>
            <person name="Miettinen O."/>
            <person name="Riley R."/>
            <person name="Acob R."/>
            <person name="Barry K."/>
            <person name="Cullen D."/>
            <person name="De Vries R."/>
            <person name="Hainaut M."/>
            <person name="Hatakka A."/>
            <person name="Henrissat B."/>
            <person name="Hilden K."/>
            <person name="Kuo R."/>
            <person name="Labutti K."/>
            <person name="Lipzen A."/>
            <person name="Makela M.R."/>
            <person name="Sandor L."/>
            <person name="Spatafora J.W."/>
            <person name="Grigoriev I.V."/>
            <person name="Hibbett D.S."/>
        </authorList>
    </citation>
    <scope>NUCLEOTIDE SEQUENCE [LARGE SCALE GENOMIC DNA]</scope>
    <source>
        <strain evidence="1 2">3A-2</strain>
    </source>
</reference>
<sequence length="584" mass="65736">MKFTLHKKLSVDDALAHTITAIQTLQGVSYAIGSVPFLSIVFGSALSLLTTIEQVRGDTARSVRLAKRISSLLHLIEQTIGANLDAVDDTLLRNLTLLQETLLKIEQDLRAFAAKSASSRFLRRASISGKLDEHLETVEDASRSFHIASLIALRQQVNQQASYDEDQLRLFRFSDLQLGRVQGTWSADPGVSGDEYEGKWGGRLVTIRVLRKKGSKLDKVLPVVRQLLQCPHPYVVQVLGYSHPSSSPSFYVLEKGTLDVLSYLANVDAFTKLQWYLRMFIDLKDAINHFDSLKLTARAPAKMHRCLPSLALKEDGTLFVSAEDLVHAHWGCLYYRMAVLYGKIEAPQPIDASAKTQDMPAESTHNLLSVLDPNSEPSDVVRSVYERRNSYPIVWPGIYSSVSFDKDLGAALGDYGYFDPETQAFVSLGNVFELLQCEKTFDWLYVTYHGATVETSTSDYTWSEKTWRYPLEAGEERRVEIEQNLCKTTRSTFFWFHACDVAAQHGIALEDLRLVETLSQCWGLKVADSGGRIEYDGPKEAYFHQLPQQDDEIPSQFGFWSLESERSFNLPYELSLAGVELDCK</sequence>
<dbReference type="OrthoDB" id="2795723at2759"/>
<protein>
    <submittedName>
        <fullName evidence="1">Uncharacterized protein</fullName>
    </submittedName>
</protein>
<dbReference type="InterPro" id="IPR011009">
    <property type="entry name" value="Kinase-like_dom_sf"/>
</dbReference>
<dbReference type="SUPFAM" id="SSF56112">
    <property type="entry name" value="Protein kinase-like (PK-like)"/>
    <property type="match status" value="1"/>
</dbReference>
<dbReference type="Proteomes" id="UP000250043">
    <property type="component" value="Unassembled WGS sequence"/>
</dbReference>
<gene>
    <name evidence="1" type="ORF">OBBRIDRAFT_794957</name>
</gene>
<evidence type="ECO:0000313" key="2">
    <source>
        <dbReference type="Proteomes" id="UP000250043"/>
    </source>
</evidence>
<dbReference type="InterPro" id="IPR036537">
    <property type="entry name" value="Adaptor_Cbl_N_dom_sf"/>
</dbReference>
<proteinExistence type="predicted"/>
<dbReference type="EMBL" id="KV722445">
    <property type="protein sequence ID" value="OCH88709.1"/>
    <property type="molecule type" value="Genomic_DNA"/>
</dbReference>
<keyword evidence="2" id="KW-1185">Reference proteome</keyword>
<dbReference type="InterPro" id="IPR059179">
    <property type="entry name" value="MLKL-like_MCAfunc"/>
</dbReference>
<dbReference type="AlphaFoldDB" id="A0A8E2AV90"/>
<organism evidence="1 2">
    <name type="scientific">Obba rivulosa</name>
    <dbReference type="NCBI Taxonomy" id="1052685"/>
    <lineage>
        <taxon>Eukaryota</taxon>
        <taxon>Fungi</taxon>
        <taxon>Dikarya</taxon>
        <taxon>Basidiomycota</taxon>
        <taxon>Agaricomycotina</taxon>
        <taxon>Agaricomycetes</taxon>
        <taxon>Polyporales</taxon>
        <taxon>Gelatoporiaceae</taxon>
        <taxon>Obba</taxon>
    </lineage>
</organism>